<evidence type="ECO:0000256" key="1">
    <source>
        <dbReference type="ARBA" id="ARBA00001933"/>
    </source>
</evidence>
<protein>
    <recommendedName>
        <fullName evidence="9">Aminotransferase class I/classII domain-containing protein</fullName>
    </recommendedName>
</protein>
<dbReference type="InterPro" id="IPR045088">
    <property type="entry name" value="ALAT1/2-like"/>
</dbReference>
<accession>A0A6I8N088</accession>
<evidence type="ECO:0008006" key="9">
    <source>
        <dbReference type="Google" id="ProtNLM"/>
    </source>
</evidence>
<dbReference type="Proteomes" id="UP000002279">
    <property type="component" value="Chromosome 4"/>
</dbReference>
<dbReference type="Ensembl" id="ENSOANT00000053383.1">
    <property type="protein sequence ID" value="ENSOANP00000034326.1"/>
    <property type="gene ID" value="ENSOANG00000046195.1"/>
</dbReference>
<evidence type="ECO:0000313" key="8">
    <source>
        <dbReference type="Proteomes" id="UP000002279"/>
    </source>
</evidence>
<keyword evidence="8" id="KW-1185">Reference proteome</keyword>
<evidence type="ECO:0000256" key="6">
    <source>
        <dbReference type="SAM" id="MobiDB-lite"/>
    </source>
</evidence>
<comment type="cofactor">
    <cofactor evidence="1">
        <name>pyridoxal 5'-phosphate</name>
        <dbReference type="ChEBI" id="CHEBI:597326"/>
    </cofactor>
</comment>
<dbReference type="InterPro" id="IPR015422">
    <property type="entry name" value="PyrdxlP-dep_Trfase_small"/>
</dbReference>
<dbReference type="AlphaFoldDB" id="A0A6I8N088"/>
<keyword evidence="3" id="KW-0032">Aminotransferase</keyword>
<feature type="compositionally biased region" description="Gly residues" evidence="6">
    <location>
        <begin position="218"/>
        <end position="227"/>
    </location>
</feature>
<reference evidence="7" key="3">
    <citation type="submission" date="2025-09" db="UniProtKB">
        <authorList>
            <consortium name="Ensembl"/>
        </authorList>
    </citation>
    <scope>IDENTIFICATION</scope>
    <source>
        <strain evidence="7">Glennie</strain>
    </source>
</reference>
<gene>
    <name evidence="7" type="primary">LOC103164662</name>
</gene>
<dbReference type="FunFam" id="3.90.1150.10:FF:000345">
    <property type="entry name" value="Alanine aminotransferase 2"/>
    <property type="match status" value="1"/>
</dbReference>
<evidence type="ECO:0000256" key="5">
    <source>
        <dbReference type="ARBA" id="ARBA00022898"/>
    </source>
</evidence>
<reference evidence="7" key="2">
    <citation type="submission" date="2025-08" db="UniProtKB">
        <authorList>
            <consortium name="Ensembl"/>
        </authorList>
    </citation>
    <scope>IDENTIFICATION</scope>
    <source>
        <strain evidence="7">Glennie</strain>
    </source>
</reference>
<dbReference type="GeneTree" id="ENSGT00940000155265"/>
<organism evidence="7 8">
    <name type="scientific">Ornithorhynchus anatinus</name>
    <name type="common">Duckbill platypus</name>
    <dbReference type="NCBI Taxonomy" id="9258"/>
    <lineage>
        <taxon>Eukaryota</taxon>
        <taxon>Metazoa</taxon>
        <taxon>Chordata</taxon>
        <taxon>Craniata</taxon>
        <taxon>Vertebrata</taxon>
        <taxon>Euteleostomi</taxon>
        <taxon>Mammalia</taxon>
        <taxon>Monotremata</taxon>
        <taxon>Ornithorhynchidae</taxon>
        <taxon>Ornithorhynchus</taxon>
    </lineage>
</organism>
<feature type="region of interest" description="Disordered" evidence="6">
    <location>
        <begin position="153"/>
        <end position="308"/>
    </location>
</feature>
<sequence>MGHYPFWERTLFPSLRTWTIQTSESIVWAAETRARVQRNGLLGPGLHPAVHEPRHPGPTRPQFGGAAGPGPGDPEETGPGGREAIPVGDRLPSWRSPGRGESELQLPTPGAGRLRLPRAAGNWGAANGRLPESAPHPVGTRGMQHRLLQSAVPGRAAGSESGRLLGAARRGPPLQPSGRDALRRDLQSHREHPEHADGPRGPAEDGGPAPRPRPPGPGRGRGPGGRRGAAVPAGRGAGLGAGRGRGGEGAEGGAGALPSQSIVCGQPGEPHRPGAEPGNHGSRDPPGRPGAAAAAGRRGVPGFGPRARLPLPLLPPGAAGAGAAPGSLPAAHLLRLPLLQPGRREKQAVLKALAEKARLTESVFNQAPGIRCNPVQGAVYSFPRISLPARALERAQAQGLDPDFFFCQSLLEETGILVAPGCSFGQAPGTHHLRLSLAPPLKTLSRTLRALTLFYGRFVEENS</sequence>
<keyword evidence="5" id="KW-0663">Pyridoxal phosphate</keyword>
<feature type="region of interest" description="Disordered" evidence="6">
    <location>
        <begin position="43"/>
        <end position="116"/>
    </location>
</feature>
<evidence type="ECO:0000313" key="7">
    <source>
        <dbReference type="Ensembl" id="ENSOANP00000034326.1"/>
    </source>
</evidence>
<dbReference type="GO" id="GO:0008483">
    <property type="term" value="F:transaminase activity"/>
    <property type="evidence" value="ECO:0007669"/>
    <property type="project" value="UniProtKB-KW"/>
</dbReference>
<proteinExistence type="predicted"/>
<dbReference type="PANTHER" id="PTHR11751:SF308">
    <property type="entry name" value="ALANINE AMINOTRANSFERASE 1"/>
    <property type="match status" value="1"/>
</dbReference>
<evidence type="ECO:0000256" key="3">
    <source>
        <dbReference type="ARBA" id="ARBA00022576"/>
    </source>
</evidence>
<reference evidence="7 8" key="1">
    <citation type="journal article" date="2008" name="Nature">
        <title>Genome analysis of the platypus reveals unique signatures of evolution.</title>
        <authorList>
            <person name="Warren W.C."/>
            <person name="Hillier L.W."/>
            <person name="Marshall Graves J.A."/>
            <person name="Birney E."/>
            <person name="Ponting C.P."/>
            <person name="Grutzner F."/>
            <person name="Belov K."/>
            <person name="Miller W."/>
            <person name="Clarke L."/>
            <person name="Chinwalla A.T."/>
            <person name="Yang S.P."/>
            <person name="Heger A."/>
            <person name="Locke D.P."/>
            <person name="Miethke P."/>
            <person name="Waters P.D."/>
            <person name="Veyrunes F."/>
            <person name="Fulton L."/>
            <person name="Fulton B."/>
            <person name="Graves T."/>
            <person name="Wallis J."/>
            <person name="Puente X.S."/>
            <person name="Lopez-Otin C."/>
            <person name="Ordonez G.R."/>
            <person name="Eichler E.E."/>
            <person name="Chen L."/>
            <person name="Cheng Z."/>
            <person name="Deakin J.E."/>
            <person name="Alsop A."/>
            <person name="Thompson K."/>
            <person name="Kirby P."/>
            <person name="Papenfuss A.T."/>
            <person name="Wakefield M.J."/>
            <person name="Olender T."/>
            <person name="Lancet D."/>
            <person name="Huttley G.A."/>
            <person name="Smit A.F."/>
            <person name="Pask A."/>
            <person name="Temple-Smith P."/>
            <person name="Batzer M.A."/>
            <person name="Walker J.A."/>
            <person name="Konkel M.K."/>
            <person name="Harris R.S."/>
            <person name="Whittington C.M."/>
            <person name="Wong E.S."/>
            <person name="Gemmell N.J."/>
            <person name="Buschiazzo E."/>
            <person name="Vargas Jentzsch I.M."/>
            <person name="Merkel A."/>
            <person name="Schmitz J."/>
            <person name="Zemann A."/>
            <person name="Churakov G."/>
            <person name="Kriegs J.O."/>
            <person name="Brosius J."/>
            <person name="Murchison E.P."/>
            <person name="Sachidanandam R."/>
            <person name="Smith C."/>
            <person name="Hannon G.J."/>
            <person name="Tsend-Ayush E."/>
            <person name="McMillan D."/>
            <person name="Attenborough R."/>
            <person name="Rens W."/>
            <person name="Ferguson-Smith M."/>
            <person name="Lefevre C.M."/>
            <person name="Sharp J.A."/>
            <person name="Nicholas K.R."/>
            <person name="Ray D.A."/>
            <person name="Kube M."/>
            <person name="Reinhardt R."/>
            <person name="Pringle T.H."/>
            <person name="Taylor J."/>
            <person name="Jones R.C."/>
            <person name="Nixon B."/>
            <person name="Dacheux J.L."/>
            <person name="Niwa H."/>
            <person name="Sekita Y."/>
            <person name="Huang X."/>
            <person name="Stark A."/>
            <person name="Kheradpour P."/>
            <person name="Kellis M."/>
            <person name="Flicek P."/>
            <person name="Chen Y."/>
            <person name="Webber C."/>
            <person name="Hardison R."/>
            <person name="Nelson J."/>
            <person name="Hallsworth-Pepin K."/>
            <person name="Delehaunty K."/>
            <person name="Markovic C."/>
            <person name="Minx P."/>
            <person name="Feng Y."/>
            <person name="Kremitzki C."/>
            <person name="Mitreva M."/>
            <person name="Glasscock J."/>
            <person name="Wylie T."/>
            <person name="Wohldmann P."/>
            <person name="Thiru P."/>
            <person name="Nhan M.N."/>
            <person name="Pohl C.S."/>
            <person name="Smith S.M."/>
            <person name="Hou S."/>
            <person name="Nefedov M."/>
            <person name="de Jong P.J."/>
            <person name="Renfree M.B."/>
            <person name="Mardis E.R."/>
            <person name="Wilson R.K."/>
        </authorList>
    </citation>
    <scope>NUCLEOTIDE SEQUENCE [LARGE SCALE GENOMIC DNA]</scope>
    <source>
        <strain evidence="7 8">Glennie</strain>
    </source>
</reference>
<evidence type="ECO:0000256" key="4">
    <source>
        <dbReference type="ARBA" id="ARBA00022679"/>
    </source>
</evidence>
<feature type="compositionally biased region" description="Basic and acidic residues" evidence="6">
    <location>
        <begin position="180"/>
        <end position="198"/>
    </location>
</feature>
<feature type="region of interest" description="Disordered" evidence="6">
    <location>
        <begin position="122"/>
        <end position="141"/>
    </location>
</feature>
<dbReference type="Gene3D" id="3.90.1150.10">
    <property type="entry name" value="Aspartate Aminotransferase, domain 1"/>
    <property type="match status" value="1"/>
</dbReference>
<dbReference type="PANTHER" id="PTHR11751">
    <property type="entry name" value="ALANINE AMINOTRANSFERASE"/>
    <property type="match status" value="1"/>
</dbReference>
<comment type="subunit">
    <text evidence="2">Homodimer.</text>
</comment>
<feature type="compositionally biased region" description="Gly residues" evidence="6">
    <location>
        <begin position="235"/>
        <end position="255"/>
    </location>
</feature>
<name>A0A6I8N088_ORNAN</name>
<feature type="compositionally biased region" description="Low complexity" evidence="6">
    <location>
        <begin position="199"/>
        <end position="208"/>
    </location>
</feature>
<dbReference type="InterPro" id="IPR015424">
    <property type="entry name" value="PyrdxlP-dep_Trfase"/>
</dbReference>
<feature type="compositionally biased region" description="Low complexity" evidence="6">
    <location>
        <begin position="289"/>
        <end position="308"/>
    </location>
</feature>
<dbReference type="Bgee" id="ENSOANG00000046195">
    <property type="expression patterns" value="Expressed in liver and 7 other cell types or tissues"/>
</dbReference>
<keyword evidence="4" id="KW-0808">Transferase</keyword>
<evidence type="ECO:0000256" key="2">
    <source>
        <dbReference type="ARBA" id="ARBA00011738"/>
    </source>
</evidence>
<dbReference type="SUPFAM" id="SSF53383">
    <property type="entry name" value="PLP-dependent transferases"/>
    <property type="match status" value="1"/>
</dbReference>